<dbReference type="EMBL" id="ML975152">
    <property type="protein sequence ID" value="KAF1814818.1"/>
    <property type="molecule type" value="Genomic_DNA"/>
</dbReference>
<protein>
    <submittedName>
        <fullName evidence="1 3">Uncharacterized protein</fullName>
    </submittedName>
</protein>
<reference evidence="1 3" key="1">
    <citation type="submission" date="2020-01" db="EMBL/GenBank/DDBJ databases">
        <authorList>
            <consortium name="DOE Joint Genome Institute"/>
            <person name="Haridas S."/>
            <person name="Albert R."/>
            <person name="Binder M."/>
            <person name="Bloem J."/>
            <person name="Labutti K."/>
            <person name="Salamov A."/>
            <person name="Andreopoulos B."/>
            <person name="Baker S.E."/>
            <person name="Barry K."/>
            <person name="Bills G."/>
            <person name="Bluhm B.H."/>
            <person name="Cannon C."/>
            <person name="Castanera R."/>
            <person name="Culley D.E."/>
            <person name="Daum C."/>
            <person name="Ezra D."/>
            <person name="Gonzalez J.B."/>
            <person name="Henrissat B."/>
            <person name="Kuo A."/>
            <person name="Liang C."/>
            <person name="Lipzen A."/>
            <person name="Lutzoni F."/>
            <person name="Magnuson J."/>
            <person name="Mondo S."/>
            <person name="Nolan M."/>
            <person name="Ohm R."/>
            <person name="Pangilinan J."/>
            <person name="Park H.-J."/>
            <person name="Ramirez L."/>
            <person name="Alfaro M."/>
            <person name="Sun H."/>
            <person name="Tritt A."/>
            <person name="Yoshinaga Y."/>
            <person name="Zwiers L.-H."/>
            <person name="Turgeon B.G."/>
            <person name="Goodwin S.B."/>
            <person name="Spatafora J.W."/>
            <person name="Crous P.W."/>
            <person name="Grigoriev I.V."/>
        </authorList>
    </citation>
    <scope>NUCLEOTIDE SEQUENCE</scope>
    <source>
        <strain evidence="1 3">CBS 781.70</strain>
    </source>
</reference>
<gene>
    <name evidence="1 3" type="ORF">P152DRAFT_455857</name>
</gene>
<dbReference type="RefSeq" id="XP_033536449.1">
    <property type="nucleotide sequence ID" value="XM_033678878.1"/>
</dbReference>
<sequence>MATKDTTTTTEQELAQLRQQQFESVKSGLAKALIIVCPVLLLAPPRKLNVFTLGLSSVWSASLDHQIQEYTGRSMFQHLAPIVFSTQASDGLPTEKAREIQRLLREQRESGRTNKAEQDRLQATASRGAVAMPATLVRSETGSQLEEPQQPDKRSVLQKMWMGDEKEGWKERRLQEEREKLAEGKGYWDMMIEQIWEVWSWEKQDEKNTPADDGSKEL</sequence>
<reference evidence="3" key="2">
    <citation type="submission" date="2020-04" db="EMBL/GenBank/DDBJ databases">
        <authorList>
            <consortium name="NCBI Genome Project"/>
        </authorList>
    </citation>
    <scope>NUCLEOTIDE SEQUENCE</scope>
    <source>
        <strain evidence="3">CBS 781.70</strain>
    </source>
</reference>
<dbReference type="OrthoDB" id="5411041at2759"/>
<organism evidence="1">
    <name type="scientific">Eremomyces bilateralis CBS 781.70</name>
    <dbReference type="NCBI Taxonomy" id="1392243"/>
    <lineage>
        <taxon>Eukaryota</taxon>
        <taxon>Fungi</taxon>
        <taxon>Dikarya</taxon>
        <taxon>Ascomycota</taxon>
        <taxon>Pezizomycotina</taxon>
        <taxon>Dothideomycetes</taxon>
        <taxon>Dothideomycetes incertae sedis</taxon>
        <taxon>Eremomycetales</taxon>
        <taxon>Eremomycetaceae</taxon>
        <taxon>Eremomyces</taxon>
    </lineage>
</organism>
<evidence type="ECO:0000313" key="2">
    <source>
        <dbReference type="Proteomes" id="UP000504638"/>
    </source>
</evidence>
<keyword evidence="2" id="KW-1185">Reference proteome</keyword>
<evidence type="ECO:0000313" key="1">
    <source>
        <dbReference type="EMBL" id="KAF1814818.1"/>
    </source>
</evidence>
<dbReference type="GeneID" id="54419448"/>
<dbReference type="AlphaFoldDB" id="A0A6G1G9R2"/>
<dbReference type="Proteomes" id="UP000504638">
    <property type="component" value="Unplaced"/>
</dbReference>
<accession>A0A6G1G9R2</accession>
<proteinExistence type="predicted"/>
<name>A0A6G1G9R2_9PEZI</name>
<evidence type="ECO:0000313" key="3">
    <source>
        <dbReference type="RefSeq" id="XP_033536449.1"/>
    </source>
</evidence>
<reference evidence="3" key="3">
    <citation type="submission" date="2025-04" db="UniProtKB">
        <authorList>
            <consortium name="RefSeq"/>
        </authorList>
    </citation>
    <scope>IDENTIFICATION</scope>
    <source>
        <strain evidence="3">CBS 781.70</strain>
    </source>
</reference>